<name>A0AB37GKQ7_BACLI</name>
<keyword evidence="1" id="KW-0614">Plasmid</keyword>
<dbReference type="Proteomes" id="UP000595038">
    <property type="component" value="Plasmid unnamed3"/>
</dbReference>
<dbReference type="Proteomes" id="UP000595038">
    <property type="component" value="Plasmid unnamed4"/>
</dbReference>
<evidence type="ECO:0000313" key="3">
    <source>
        <dbReference type="EMBL" id="QPR75159.1"/>
    </source>
</evidence>
<dbReference type="EMBL" id="CP065644">
    <property type="protein sequence ID" value="QPR70519.1"/>
    <property type="molecule type" value="Genomic_DNA"/>
</dbReference>
<geneLocation type="plasmid" evidence="3 4">
    <name>unnamed4</name>
</geneLocation>
<evidence type="ECO:0000313" key="2">
    <source>
        <dbReference type="EMBL" id="QPR70594.1"/>
    </source>
</evidence>
<geneLocation type="plasmid" evidence="1 4">
    <name>unnamed1</name>
</geneLocation>
<proteinExistence type="predicted"/>
<geneLocation type="plasmid" evidence="2 4">
    <name>unnamed3</name>
</geneLocation>
<dbReference type="RefSeq" id="WP_197941861.1">
    <property type="nucleotide sequence ID" value="NZ_CP065644.1"/>
</dbReference>
<sequence length="89" mass="10328">MNDSILLWTHGPYDDVAEDGEQGICFKVRKSWLAHMLPQYGYIDLLDFLRNYSWDETEEILFMAEGENEVLYKKCSFSGDVVSNLLIEA</sequence>
<dbReference type="EMBL" id="CP065648">
    <property type="protein sequence ID" value="QPR75159.1"/>
    <property type="molecule type" value="Genomic_DNA"/>
</dbReference>
<dbReference type="EMBL" id="CP065646">
    <property type="protein sequence ID" value="QPR70594.1"/>
    <property type="molecule type" value="Genomic_DNA"/>
</dbReference>
<accession>A0AB37GKQ7</accession>
<evidence type="ECO:0000313" key="1">
    <source>
        <dbReference type="EMBL" id="QPR70519.1"/>
    </source>
</evidence>
<dbReference type="Proteomes" id="UP000595038">
    <property type="component" value="Plasmid unnamed1"/>
</dbReference>
<organism evidence="1 4">
    <name type="scientific">Bacillus licheniformis</name>
    <dbReference type="NCBI Taxonomy" id="1402"/>
    <lineage>
        <taxon>Bacteria</taxon>
        <taxon>Bacillati</taxon>
        <taxon>Bacillota</taxon>
        <taxon>Bacilli</taxon>
        <taxon>Bacillales</taxon>
        <taxon>Bacillaceae</taxon>
        <taxon>Bacillus</taxon>
    </lineage>
</organism>
<protein>
    <submittedName>
        <fullName evidence="1">Uncharacterized protein</fullName>
    </submittedName>
</protein>
<gene>
    <name evidence="1" type="ORF">I6G80_00125</name>
    <name evidence="2" type="ORF">I6G80_00435</name>
    <name evidence="3" type="ORF">I6G80_24445</name>
</gene>
<reference evidence="1 4" key="1">
    <citation type="submission" date="2020-12" db="EMBL/GenBank/DDBJ databases">
        <title>FDA dAtabase for Regulatory Grade micrObial Sequences (FDA-ARGOS): Supporting development and validation of Infectious Disease Dx tests.</title>
        <authorList>
            <person name="Nelson B."/>
            <person name="Plummer A."/>
            <person name="Tallon L."/>
            <person name="Sadzewicz L."/>
            <person name="Zhao X."/>
            <person name="Boylan J."/>
            <person name="Ott S."/>
            <person name="Bowen H."/>
            <person name="Vavikolanu K."/>
            <person name="Mehta A."/>
            <person name="Aluvathingal J."/>
            <person name="Nadendla S."/>
            <person name="Myers T."/>
            <person name="Yan Y."/>
            <person name="Sichtig H."/>
        </authorList>
    </citation>
    <scope>NUCLEOTIDE SEQUENCE [LARGE SCALE GENOMIC DNA]</scope>
    <source>
        <strain evidence="1 4">FDAARGOS_923</strain>
        <plasmid evidence="1 4">unnamed1</plasmid>
        <plasmid evidence="2 4">unnamed3</plasmid>
        <plasmid evidence="3 4">unnamed4</plasmid>
    </source>
</reference>
<evidence type="ECO:0000313" key="4">
    <source>
        <dbReference type="Proteomes" id="UP000595038"/>
    </source>
</evidence>
<dbReference type="AlphaFoldDB" id="A0AB37GKQ7"/>